<evidence type="ECO:0000313" key="1">
    <source>
        <dbReference type="EMBL" id="KAI4326445.1"/>
    </source>
</evidence>
<gene>
    <name evidence="1" type="ORF">MLD38_031760</name>
</gene>
<organism evidence="1 2">
    <name type="scientific">Melastoma candidum</name>
    <dbReference type="NCBI Taxonomy" id="119954"/>
    <lineage>
        <taxon>Eukaryota</taxon>
        <taxon>Viridiplantae</taxon>
        <taxon>Streptophyta</taxon>
        <taxon>Embryophyta</taxon>
        <taxon>Tracheophyta</taxon>
        <taxon>Spermatophyta</taxon>
        <taxon>Magnoliopsida</taxon>
        <taxon>eudicotyledons</taxon>
        <taxon>Gunneridae</taxon>
        <taxon>Pentapetalae</taxon>
        <taxon>rosids</taxon>
        <taxon>malvids</taxon>
        <taxon>Myrtales</taxon>
        <taxon>Melastomataceae</taxon>
        <taxon>Melastomatoideae</taxon>
        <taxon>Melastomateae</taxon>
        <taxon>Melastoma</taxon>
    </lineage>
</organism>
<name>A0ACB9MRA1_9MYRT</name>
<accession>A0ACB9MRA1</accession>
<sequence length="185" mass="19323">MAFRIGVTVAVVVSTLFLVSTSAVAIAHETSKTGDLISKLCKKTDYVDLCVSSVRENIKGEPTGVSILIAEVDAVAKATKEALAQAVDLSKLASSKREVQILSTCKECYDLAISSVADAKVAIAKHDGPGLNNELSAILTFATTCEDSYQEASLPSPLKTADQLITNLGGNCFEIANEIGLGVST</sequence>
<protein>
    <submittedName>
        <fullName evidence="1">Uncharacterized protein</fullName>
    </submittedName>
</protein>
<dbReference type="EMBL" id="CM042888">
    <property type="protein sequence ID" value="KAI4326445.1"/>
    <property type="molecule type" value="Genomic_DNA"/>
</dbReference>
<comment type="caution">
    <text evidence="1">The sequence shown here is derived from an EMBL/GenBank/DDBJ whole genome shotgun (WGS) entry which is preliminary data.</text>
</comment>
<dbReference type="Proteomes" id="UP001057402">
    <property type="component" value="Chromosome 9"/>
</dbReference>
<reference evidence="2" key="1">
    <citation type="journal article" date="2023" name="Front. Plant Sci.">
        <title>Chromosomal-level genome assembly of Melastoma candidum provides insights into trichome evolution.</title>
        <authorList>
            <person name="Zhong Y."/>
            <person name="Wu W."/>
            <person name="Sun C."/>
            <person name="Zou P."/>
            <person name="Liu Y."/>
            <person name="Dai S."/>
            <person name="Zhou R."/>
        </authorList>
    </citation>
    <scope>NUCLEOTIDE SEQUENCE [LARGE SCALE GENOMIC DNA]</scope>
</reference>
<proteinExistence type="predicted"/>
<keyword evidence="2" id="KW-1185">Reference proteome</keyword>
<evidence type="ECO:0000313" key="2">
    <source>
        <dbReference type="Proteomes" id="UP001057402"/>
    </source>
</evidence>